<comment type="subcellular location">
    <subcellularLocation>
        <location evidence="1">Plastid</location>
        <location evidence="1">Chloroplast thylakoid membrane</location>
        <topology evidence="1">Single-pass membrane protein</topology>
    </subcellularLocation>
</comment>
<dbReference type="InterPro" id="IPR009806">
    <property type="entry name" value="PSII_PsbW_class2"/>
</dbReference>
<dbReference type="GO" id="GO:0009535">
    <property type="term" value="C:chloroplast thylakoid membrane"/>
    <property type="evidence" value="ECO:0007669"/>
    <property type="project" value="UniProtKB-SubCell"/>
</dbReference>
<dbReference type="PANTHER" id="PTHR34552">
    <property type="entry name" value="PHOTOSYSTEM II REACTION CENTER W PROTEIN, CHLOROPLASTIC"/>
    <property type="match status" value="1"/>
</dbReference>
<keyword evidence="3" id="KW-0150">Chloroplast</keyword>
<dbReference type="AlphaFoldDB" id="C1N1F2"/>
<accession>C1N1F2</accession>
<keyword evidence="6" id="KW-0793">Thylakoid</keyword>
<keyword evidence="4" id="KW-0602">Photosynthesis</keyword>
<dbReference type="GO" id="GO:0009523">
    <property type="term" value="C:photosystem II"/>
    <property type="evidence" value="ECO:0007669"/>
    <property type="project" value="UniProtKB-KW"/>
</dbReference>
<protein>
    <recommendedName>
        <fullName evidence="9">PSII 6.1 kDa protein</fullName>
    </recommendedName>
</protein>
<evidence type="ECO:0000313" key="11">
    <source>
        <dbReference type="Proteomes" id="UP000001876"/>
    </source>
</evidence>
<dbReference type="eggNOG" id="ENOG502SDRE">
    <property type="taxonomic scope" value="Eukaryota"/>
</dbReference>
<dbReference type="Pfam" id="PF07123">
    <property type="entry name" value="PsbW"/>
    <property type="match status" value="1"/>
</dbReference>
<dbReference type="PANTHER" id="PTHR34552:SF1">
    <property type="entry name" value="PHOTOSYSTEM II REACTION CENTER W PROTEIN, CHLOROPLASTIC"/>
    <property type="match status" value="1"/>
</dbReference>
<evidence type="ECO:0000256" key="8">
    <source>
        <dbReference type="ARBA" id="ARBA00023276"/>
    </source>
</evidence>
<sequence length="119" mass="12195">MACMSLSMSKALVAKPLARKVQARKAVVSKATVAKAQAPTKAVLSAAVVSLAAQALPALAVVDERLNGDGTGLILGLNDELLGFVLLTIPTLIFSQFYAAQKDEGIEAGGKNDDSGLSL</sequence>
<proteinExistence type="inferred from homology"/>
<evidence type="ECO:0000256" key="3">
    <source>
        <dbReference type="ARBA" id="ARBA00022528"/>
    </source>
</evidence>
<evidence type="ECO:0000313" key="10">
    <source>
        <dbReference type="EMBL" id="EEH54182.1"/>
    </source>
</evidence>
<gene>
    <name evidence="10" type="primary">PSBW2</name>
    <name evidence="10" type="ORF">MICPUCDRAFT_51380</name>
</gene>
<evidence type="ECO:0000256" key="7">
    <source>
        <dbReference type="ARBA" id="ARBA00023136"/>
    </source>
</evidence>
<evidence type="ECO:0000256" key="2">
    <source>
        <dbReference type="ARBA" id="ARBA00010395"/>
    </source>
</evidence>
<evidence type="ECO:0000256" key="1">
    <source>
        <dbReference type="ARBA" id="ARBA00004581"/>
    </source>
</evidence>
<dbReference type="EMBL" id="GG663744">
    <property type="protein sequence ID" value="EEH54182.1"/>
    <property type="molecule type" value="Genomic_DNA"/>
</dbReference>
<keyword evidence="8" id="KW-0604">Photosystem II</keyword>
<keyword evidence="11" id="KW-1185">Reference proteome</keyword>
<dbReference type="OMA" id="VMARECK"/>
<reference evidence="10 11" key="1">
    <citation type="journal article" date="2009" name="Science">
        <title>Green evolution and dynamic adaptations revealed by genomes of the marine picoeukaryotes Micromonas.</title>
        <authorList>
            <person name="Worden A.Z."/>
            <person name="Lee J.H."/>
            <person name="Mock T."/>
            <person name="Rouze P."/>
            <person name="Simmons M.P."/>
            <person name="Aerts A.L."/>
            <person name="Allen A.E."/>
            <person name="Cuvelier M.L."/>
            <person name="Derelle E."/>
            <person name="Everett M.V."/>
            <person name="Foulon E."/>
            <person name="Grimwood J."/>
            <person name="Gundlach H."/>
            <person name="Henrissat B."/>
            <person name="Napoli C."/>
            <person name="McDonald S.M."/>
            <person name="Parker M.S."/>
            <person name="Rombauts S."/>
            <person name="Salamov A."/>
            <person name="Von Dassow P."/>
            <person name="Badger J.H."/>
            <person name="Coutinho P.M."/>
            <person name="Demir E."/>
            <person name="Dubchak I."/>
            <person name="Gentemann C."/>
            <person name="Eikrem W."/>
            <person name="Gready J.E."/>
            <person name="John U."/>
            <person name="Lanier W."/>
            <person name="Lindquist E.A."/>
            <person name="Lucas S."/>
            <person name="Mayer K.F."/>
            <person name="Moreau H."/>
            <person name="Not F."/>
            <person name="Otillar R."/>
            <person name="Panaud O."/>
            <person name="Pangilinan J."/>
            <person name="Paulsen I."/>
            <person name="Piegu B."/>
            <person name="Poliakov A."/>
            <person name="Robbens S."/>
            <person name="Schmutz J."/>
            <person name="Toulza E."/>
            <person name="Wyss T."/>
            <person name="Zelensky A."/>
            <person name="Zhou K."/>
            <person name="Armbrust E.V."/>
            <person name="Bhattacharya D."/>
            <person name="Goodenough U.W."/>
            <person name="Van de Peer Y."/>
            <person name="Grigoriev I.V."/>
        </authorList>
    </citation>
    <scope>NUCLEOTIDE SEQUENCE [LARGE SCALE GENOMIC DNA]</scope>
    <source>
        <strain evidence="10 11">CCMP1545</strain>
    </source>
</reference>
<keyword evidence="7" id="KW-0472">Membrane</keyword>
<dbReference type="RefSeq" id="XP_003061552.1">
    <property type="nucleotide sequence ID" value="XM_003061506.1"/>
</dbReference>
<organism evidence="11">
    <name type="scientific">Micromonas pusilla (strain CCMP1545)</name>
    <name type="common">Picoplanktonic green alga</name>
    <dbReference type="NCBI Taxonomy" id="564608"/>
    <lineage>
        <taxon>Eukaryota</taxon>
        <taxon>Viridiplantae</taxon>
        <taxon>Chlorophyta</taxon>
        <taxon>Mamiellophyceae</taxon>
        <taxon>Mamiellales</taxon>
        <taxon>Mamiellaceae</taxon>
        <taxon>Micromonas</taxon>
    </lineage>
</organism>
<dbReference type="GeneID" id="9687246"/>
<dbReference type="Proteomes" id="UP000001876">
    <property type="component" value="Unassembled WGS sequence"/>
</dbReference>
<dbReference type="OrthoDB" id="2017665at2759"/>
<evidence type="ECO:0000256" key="9">
    <source>
        <dbReference type="ARBA" id="ARBA00031756"/>
    </source>
</evidence>
<dbReference type="KEGG" id="mpp:MICPUCDRAFT_51380"/>
<evidence type="ECO:0000256" key="6">
    <source>
        <dbReference type="ARBA" id="ARBA00023078"/>
    </source>
</evidence>
<evidence type="ECO:0000256" key="4">
    <source>
        <dbReference type="ARBA" id="ARBA00022531"/>
    </source>
</evidence>
<dbReference type="STRING" id="564608.C1N1F2"/>
<keyword evidence="5" id="KW-0934">Plastid</keyword>
<comment type="similarity">
    <text evidence="2">Belongs to the psbW family.</text>
</comment>
<evidence type="ECO:0000256" key="5">
    <source>
        <dbReference type="ARBA" id="ARBA00022640"/>
    </source>
</evidence>
<name>C1N1F2_MICPC</name>
<dbReference type="GO" id="GO:0042549">
    <property type="term" value="P:photosystem II stabilization"/>
    <property type="evidence" value="ECO:0007669"/>
    <property type="project" value="TreeGrafter"/>
</dbReference>
<dbReference type="GO" id="GO:0015979">
    <property type="term" value="P:photosynthesis"/>
    <property type="evidence" value="ECO:0007669"/>
    <property type="project" value="UniProtKB-KW"/>
</dbReference>